<gene>
    <name evidence="4" type="ORF">N0V83_010544</name>
</gene>
<dbReference type="EMBL" id="JAPEUY010000021">
    <property type="protein sequence ID" value="KAJ4362451.1"/>
    <property type="molecule type" value="Genomic_DNA"/>
</dbReference>
<evidence type="ECO:0000259" key="3">
    <source>
        <dbReference type="Pfam" id="PF26053"/>
    </source>
</evidence>
<feature type="domain" description="Amidase" evidence="2">
    <location>
        <begin position="208"/>
        <end position="466"/>
    </location>
</feature>
<feature type="chain" id="PRO_5040890607" description="Amidase domain-containing protein" evidence="1">
    <location>
        <begin position="18"/>
        <end position="650"/>
    </location>
</feature>
<keyword evidence="5" id="KW-1185">Reference proteome</keyword>
<reference evidence="4" key="1">
    <citation type="submission" date="2022-10" db="EMBL/GenBank/DDBJ databases">
        <title>Tapping the CABI collections for fungal endophytes: first genome assemblies for Collariella, Neodidymelliopsis, Ascochyta clinopodiicola, Didymella pomorum, Didymosphaeria variabile, Neocosmospora piperis and Neocucurbitaria cava.</title>
        <authorList>
            <person name="Hill R."/>
        </authorList>
    </citation>
    <scope>NUCLEOTIDE SEQUENCE</scope>
    <source>
        <strain evidence="4">IMI 356814</strain>
    </source>
</reference>
<dbReference type="OrthoDB" id="5423360at2759"/>
<protein>
    <recommendedName>
        <fullName evidence="6">Amidase domain-containing protein</fullName>
    </recommendedName>
</protein>
<dbReference type="PANTHER" id="PTHR46310">
    <property type="entry name" value="AMIDASE 1"/>
    <property type="match status" value="1"/>
</dbReference>
<evidence type="ECO:0008006" key="6">
    <source>
        <dbReference type="Google" id="ProtNLM"/>
    </source>
</evidence>
<dbReference type="InterPro" id="IPR058329">
    <property type="entry name" value="Arp1_N"/>
</dbReference>
<feature type="signal peptide" evidence="1">
    <location>
        <begin position="1"/>
        <end position="17"/>
    </location>
</feature>
<dbReference type="Proteomes" id="UP001140560">
    <property type="component" value="Unassembled WGS sequence"/>
</dbReference>
<name>A0A9W8XYS8_9PLEO</name>
<dbReference type="InterPro" id="IPR036928">
    <property type="entry name" value="AS_sf"/>
</dbReference>
<dbReference type="Pfam" id="PF26053">
    <property type="entry name" value="DUF8016"/>
    <property type="match status" value="1"/>
</dbReference>
<accession>A0A9W8XYS8</accession>
<dbReference type="AlphaFoldDB" id="A0A9W8XYS8"/>
<evidence type="ECO:0000313" key="4">
    <source>
        <dbReference type="EMBL" id="KAJ4362451.1"/>
    </source>
</evidence>
<dbReference type="InterPro" id="IPR023631">
    <property type="entry name" value="Amidase_dom"/>
</dbReference>
<proteinExistence type="predicted"/>
<feature type="domain" description="Scytalone dehydratase-like protein Arp1 N-terminal" evidence="3">
    <location>
        <begin position="52"/>
        <end position="119"/>
    </location>
</feature>
<dbReference type="PANTHER" id="PTHR46310:SF7">
    <property type="entry name" value="AMIDASE 1"/>
    <property type="match status" value="1"/>
</dbReference>
<dbReference type="Pfam" id="PF01425">
    <property type="entry name" value="Amidase"/>
    <property type="match status" value="1"/>
</dbReference>
<keyword evidence="1" id="KW-0732">Signal</keyword>
<sequence>MFVLRWSIIGLVASISAAPLELEARSREIPIVAQSSGQTVVLNGTAYYIPSKPEATFTLSHGLSVGLKTNVLLPVTVVKSDLKELLKAHYEETLTAFASKDDVWSTSFASIVVSTSSTSKLPVGVTGLSSNAIGGLSAGPYFLSVYAGSYSIYKAYRMYQDVNFSFYYGIVDNQEGGFKTLTAASPNNDGAATIAVPSRLYFPAPTFKRPLEGVRVGVKDLYDIAGLKTSVGNRPWFHLYPEKNTTAVAVQHLIDLGAIIVGKTRTSQFANGESPTADWVDYHDPFNPRGDGYMDPSSSSAGAGSAEASYDWIDMNIGSDTGGSIRAPAGVSSVYGNRPSIGAISTTGVLPMSPEMDTLAFVARSAADFSKYGKAWYSKNPEFKNYPSFPTKLIYPIDTPGINVTAYPSPGFFPSALNASQPLYDAFVTALEKVLKTSAEEYDFYTEYKNTSGTGLYPPDHVGEVWTKLTNYEQAQNVWKPFFADYAKAFNGDEPHVDPPIKRNYEYGLNQTDADYKRILGKKAVFQDWVRTKLLVSDFKSRSCSNAILVNPIITGATSSRETYVVAPTAANVYLGFNRYGISQLAGVPEVVLPLGTVPFLSPVTNTIKQSPVAVSLLAGYGCDFMLLDLVVKLAEAGAIPSVVRTGAVL</sequence>
<dbReference type="Gene3D" id="3.90.1300.10">
    <property type="entry name" value="Amidase signature (AS) domain"/>
    <property type="match status" value="1"/>
</dbReference>
<comment type="caution">
    <text evidence="4">The sequence shown here is derived from an EMBL/GenBank/DDBJ whole genome shotgun (WGS) entry which is preliminary data.</text>
</comment>
<dbReference type="SUPFAM" id="SSF75304">
    <property type="entry name" value="Amidase signature (AS) enzymes"/>
    <property type="match status" value="1"/>
</dbReference>
<organism evidence="4 5">
    <name type="scientific">Neocucurbitaria cava</name>
    <dbReference type="NCBI Taxonomy" id="798079"/>
    <lineage>
        <taxon>Eukaryota</taxon>
        <taxon>Fungi</taxon>
        <taxon>Dikarya</taxon>
        <taxon>Ascomycota</taxon>
        <taxon>Pezizomycotina</taxon>
        <taxon>Dothideomycetes</taxon>
        <taxon>Pleosporomycetidae</taxon>
        <taxon>Pleosporales</taxon>
        <taxon>Pleosporineae</taxon>
        <taxon>Cucurbitariaceae</taxon>
        <taxon>Neocucurbitaria</taxon>
    </lineage>
</organism>
<evidence type="ECO:0000259" key="2">
    <source>
        <dbReference type="Pfam" id="PF01425"/>
    </source>
</evidence>
<evidence type="ECO:0000256" key="1">
    <source>
        <dbReference type="SAM" id="SignalP"/>
    </source>
</evidence>
<evidence type="ECO:0000313" key="5">
    <source>
        <dbReference type="Proteomes" id="UP001140560"/>
    </source>
</evidence>